<gene>
    <name evidence="1" type="ORF">V6N12_030197</name>
</gene>
<protein>
    <submittedName>
        <fullName evidence="1">Uncharacterized protein</fullName>
    </submittedName>
</protein>
<evidence type="ECO:0000313" key="2">
    <source>
        <dbReference type="Proteomes" id="UP001472677"/>
    </source>
</evidence>
<organism evidence="1 2">
    <name type="scientific">Hibiscus sabdariffa</name>
    <name type="common">roselle</name>
    <dbReference type="NCBI Taxonomy" id="183260"/>
    <lineage>
        <taxon>Eukaryota</taxon>
        <taxon>Viridiplantae</taxon>
        <taxon>Streptophyta</taxon>
        <taxon>Embryophyta</taxon>
        <taxon>Tracheophyta</taxon>
        <taxon>Spermatophyta</taxon>
        <taxon>Magnoliopsida</taxon>
        <taxon>eudicotyledons</taxon>
        <taxon>Gunneridae</taxon>
        <taxon>Pentapetalae</taxon>
        <taxon>rosids</taxon>
        <taxon>malvids</taxon>
        <taxon>Malvales</taxon>
        <taxon>Malvaceae</taxon>
        <taxon>Malvoideae</taxon>
        <taxon>Hibiscus</taxon>
    </lineage>
</organism>
<reference evidence="1 2" key="1">
    <citation type="journal article" date="2024" name="G3 (Bethesda)">
        <title>Genome assembly of Hibiscus sabdariffa L. provides insights into metabolisms of medicinal natural products.</title>
        <authorList>
            <person name="Kim T."/>
        </authorList>
    </citation>
    <scope>NUCLEOTIDE SEQUENCE [LARGE SCALE GENOMIC DNA]</scope>
    <source>
        <strain evidence="1">TK-2024</strain>
        <tissue evidence="1">Old leaves</tissue>
    </source>
</reference>
<evidence type="ECO:0000313" key="1">
    <source>
        <dbReference type="EMBL" id="KAK8512781.1"/>
    </source>
</evidence>
<name>A0ABR2C075_9ROSI</name>
<keyword evidence="2" id="KW-1185">Reference proteome</keyword>
<dbReference type="EMBL" id="JBBPBM010000071">
    <property type="protein sequence ID" value="KAK8512781.1"/>
    <property type="molecule type" value="Genomic_DNA"/>
</dbReference>
<dbReference type="Proteomes" id="UP001472677">
    <property type="component" value="Unassembled WGS sequence"/>
</dbReference>
<accession>A0ABR2C075</accession>
<proteinExistence type="predicted"/>
<sequence>MMQTSGILRWGKLRRRNVICKAAEVGPSEKFQWNRRKVDVEEPGMFHVVTTKNKEVHFVCDGGVEMAESWVRGIRLSTMEHKNKLRCVMKHELDQFELDARLIFFLYFSRCVENDYHYCLKIETILENDYSDLEQNLY</sequence>
<comment type="caution">
    <text evidence="1">The sequence shown here is derived from an EMBL/GenBank/DDBJ whole genome shotgun (WGS) entry which is preliminary data.</text>
</comment>